<accession>A0A1G8SGM6</accession>
<keyword evidence="1" id="KW-1133">Transmembrane helix</keyword>
<feature type="transmembrane region" description="Helical" evidence="1">
    <location>
        <begin position="154"/>
        <end position="173"/>
    </location>
</feature>
<dbReference type="PANTHER" id="PTHR35531">
    <property type="entry name" value="INNER MEMBRANE PROTEIN YBCI-RELATED"/>
    <property type="match status" value="1"/>
</dbReference>
<dbReference type="RefSeq" id="WP_084332825.1">
    <property type="nucleotide sequence ID" value="NZ_FNFD01000001.1"/>
</dbReference>
<gene>
    <name evidence="2" type="ORF">SAMN05216186_10154</name>
</gene>
<proteinExistence type="predicted"/>
<protein>
    <submittedName>
        <fullName evidence="2">Inner membrane protein</fullName>
    </submittedName>
</protein>
<dbReference type="Proteomes" id="UP000198706">
    <property type="component" value="Unassembled WGS sequence"/>
</dbReference>
<sequence>MTTLITHPIPILALGAALGSRVVSPRLVLAGMLFACLPDADVLAFKFGIAYADAFGHRGFSHSLLFAIFCGIFAALCCRWLDSGALKAGLWITLATASHGLLDALTNGGLGVAWLWPWSEQRYFLPWRPIEVSPFLSGFFSPRGLSVLLSEARWVWLPSLAIATTGLAMRLAWRRRAMEAAG</sequence>
<organism evidence="2 3">
    <name type="scientific">Pseudomonas indica</name>
    <dbReference type="NCBI Taxonomy" id="137658"/>
    <lineage>
        <taxon>Bacteria</taxon>
        <taxon>Pseudomonadati</taxon>
        <taxon>Pseudomonadota</taxon>
        <taxon>Gammaproteobacteria</taxon>
        <taxon>Pseudomonadales</taxon>
        <taxon>Pseudomonadaceae</taxon>
        <taxon>Pseudomonas</taxon>
    </lineage>
</organism>
<dbReference type="Pfam" id="PF04307">
    <property type="entry name" value="YdjM"/>
    <property type="match status" value="1"/>
</dbReference>
<keyword evidence="1" id="KW-0812">Transmembrane</keyword>
<feature type="transmembrane region" description="Helical" evidence="1">
    <location>
        <begin position="60"/>
        <end position="81"/>
    </location>
</feature>
<evidence type="ECO:0000256" key="1">
    <source>
        <dbReference type="SAM" id="Phobius"/>
    </source>
</evidence>
<dbReference type="AlphaFoldDB" id="A0A1G8SGM6"/>
<dbReference type="EMBL" id="FNFD01000001">
    <property type="protein sequence ID" value="SDJ28304.1"/>
    <property type="molecule type" value="Genomic_DNA"/>
</dbReference>
<keyword evidence="1" id="KW-0472">Membrane</keyword>
<feature type="transmembrane region" description="Helical" evidence="1">
    <location>
        <begin position="88"/>
        <end position="116"/>
    </location>
</feature>
<dbReference type="PANTHER" id="PTHR35531:SF1">
    <property type="entry name" value="INNER MEMBRANE PROTEIN YBCI-RELATED"/>
    <property type="match status" value="1"/>
</dbReference>
<dbReference type="STRING" id="137658.SAMN05216186_10154"/>
<name>A0A1G8SGM6_9PSED</name>
<dbReference type="InterPro" id="IPR007404">
    <property type="entry name" value="YdjM-like"/>
</dbReference>
<evidence type="ECO:0000313" key="2">
    <source>
        <dbReference type="EMBL" id="SDJ28304.1"/>
    </source>
</evidence>
<keyword evidence="3" id="KW-1185">Reference proteome</keyword>
<reference evidence="2 3" key="1">
    <citation type="submission" date="2016-10" db="EMBL/GenBank/DDBJ databases">
        <authorList>
            <person name="de Groot N.N."/>
        </authorList>
    </citation>
    <scope>NUCLEOTIDE SEQUENCE [LARGE SCALE GENOMIC DNA]</scope>
    <source>
        <strain evidence="2 3">JCM 21544</strain>
    </source>
</reference>
<evidence type="ECO:0000313" key="3">
    <source>
        <dbReference type="Proteomes" id="UP000198706"/>
    </source>
</evidence>